<evidence type="ECO:0000313" key="1">
    <source>
        <dbReference type="EMBL" id="SCU65938.1"/>
    </source>
</evidence>
<protein>
    <submittedName>
        <fullName evidence="1">Uncharacterized protein</fullName>
    </submittedName>
</protein>
<proteinExistence type="predicted"/>
<dbReference type="GeneID" id="92382867"/>
<reference evidence="1" key="1">
    <citation type="submission" date="2016-09" db="EMBL/GenBank/DDBJ databases">
        <authorList>
            <person name="Hebert L."/>
            <person name="Moumen B."/>
        </authorList>
    </citation>
    <scope>NUCLEOTIDE SEQUENCE [LARGE SCALE GENOMIC DNA]</scope>
    <source>
        <strain evidence="1">OVI</strain>
    </source>
</reference>
<accession>A0A1G4I2M6</accession>
<comment type="caution">
    <text evidence="1">The sequence shown here is derived from an EMBL/GenBank/DDBJ whole genome shotgun (WGS) entry which is preliminary data.</text>
</comment>
<dbReference type="Proteomes" id="UP000195570">
    <property type="component" value="Unassembled WGS sequence"/>
</dbReference>
<name>A0A1G4I2M6_TRYEQ</name>
<dbReference type="VEuPathDB" id="TriTrypDB:TEOVI_000893300"/>
<dbReference type="AlphaFoldDB" id="A0A1G4I2M6"/>
<dbReference type="EMBL" id="CZPT02000463">
    <property type="protein sequence ID" value="SCU65938.1"/>
    <property type="molecule type" value="Genomic_DNA"/>
</dbReference>
<keyword evidence="2" id="KW-1185">Reference proteome</keyword>
<dbReference type="RefSeq" id="XP_067077450.1">
    <property type="nucleotide sequence ID" value="XM_067221349.1"/>
</dbReference>
<sequence>MFVLHRGFRWHAIIRASFASGYLHTFGMQQRRCCDVRGVISLLRRQHMRQQNPHNTKVVSSDICDEGNDEGFDCQTTLETSQLIACCENMCQENKLLDLSADERVGATQLLISALAKVNKRGFDSVRRHREGASNGPCETKEKGEIKAKTSLEGVVLWDLALRLFLNIPSSEGGVSLTAKQQIDLCGSLLQCLIHFGAPQNVVKAAYQTLHTSLMPPSSTSSENFPEEVVRRSSHLHVSYARYLLKCASGGGTGECDLSLHKDAFRILLLDCPERGLPLGSDGYLMILEILRRITTGEVPSLKIGPQEENGCHDGVNDMLWSEFDPAHHSSDILAAGRACCLRVVQCHGPIGTAQEAFCRFVSVGMQLQAVHLNPFLRSRHSIASIVAPEGFCVKFNPQLYIQFLNGISDMLQSELTRRSAISHVLEGPCILSQRQRLAGTAQDVKTSHVCVWLVRHILRRQHDLQKKATGPKGGVEKDKFFMCTNSNDVCKSNYKDSCGDDSLQVWKEGTEAALRCLRHLLLRLPEGRSGHRKRQRNRDQVNVRQEVFCLLFEGVLDGLFYTATAEGEITGETGTGIPPVMVIFTQSYNQWDWRYPSVSIFVECLYTWGMHDMVKDVFSHIYRYAESRWNIDEQKQLTDEEINNEDCGVTTRWKGYSLPLRTCEMIIESSCKNDAPATAALAVAYMLRQLLSLKAVEHNMCSSRNEGCEETDGVNTDVCEVESRCVEEWTRMIKEEIIPQIDEVFRRTGVDTNKQWLTDLTDAKNAVGSTLR</sequence>
<evidence type="ECO:0000313" key="2">
    <source>
        <dbReference type="Proteomes" id="UP000195570"/>
    </source>
</evidence>
<organism evidence="1 2">
    <name type="scientific">Trypanosoma equiperdum</name>
    <dbReference type="NCBI Taxonomy" id="5694"/>
    <lineage>
        <taxon>Eukaryota</taxon>
        <taxon>Discoba</taxon>
        <taxon>Euglenozoa</taxon>
        <taxon>Kinetoplastea</taxon>
        <taxon>Metakinetoplastina</taxon>
        <taxon>Trypanosomatida</taxon>
        <taxon>Trypanosomatidae</taxon>
        <taxon>Trypanosoma</taxon>
    </lineage>
</organism>
<gene>
    <name evidence="1" type="ORF">TEOVI_000893300</name>
</gene>